<evidence type="ECO:0000256" key="12">
    <source>
        <dbReference type="RuleBase" id="RU362081"/>
    </source>
</evidence>
<dbReference type="InterPro" id="IPR044492">
    <property type="entry name" value="P_typ_ATPase_HD_dom"/>
</dbReference>
<dbReference type="SFLD" id="SFLDS00003">
    <property type="entry name" value="Haloacid_Dehalogenase"/>
    <property type="match status" value="1"/>
</dbReference>
<feature type="transmembrane region" description="Helical" evidence="12">
    <location>
        <begin position="211"/>
        <end position="229"/>
    </location>
</feature>
<dbReference type="InterPro" id="IPR017969">
    <property type="entry name" value="Heavy-metal-associated_CS"/>
</dbReference>
<dbReference type="PROSITE" id="PS01229">
    <property type="entry name" value="COF_2"/>
    <property type="match status" value="1"/>
</dbReference>
<evidence type="ECO:0000256" key="10">
    <source>
        <dbReference type="ARBA" id="ARBA00049360"/>
    </source>
</evidence>
<dbReference type="InterPro" id="IPR018303">
    <property type="entry name" value="ATPase_P-typ_P_site"/>
</dbReference>
<keyword evidence="6 12" id="KW-0067">ATP-binding</keyword>
<evidence type="ECO:0000256" key="8">
    <source>
        <dbReference type="ARBA" id="ARBA00022989"/>
    </source>
</evidence>
<dbReference type="Pfam" id="PF00702">
    <property type="entry name" value="Hydrolase"/>
    <property type="match status" value="1"/>
</dbReference>
<evidence type="ECO:0000313" key="14">
    <source>
        <dbReference type="EMBL" id="TFD54578.1"/>
    </source>
</evidence>
<dbReference type="InterPro" id="IPR023214">
    <property type="entry name" value="HAD_sf"/>
</dbReference>
<dbReference type="AlphaFoldDB" id="A0A4R9A9Y2"/>
<dbReference type="NCBIfam" id="TIGR01494">
    <property type="entry name" value="ATPase_P-type"/>
    <property type="match status" value="1"/>
</dbReference>
<dbReference type="PROSITE" id="PS50846">
    <property type="entry name" value="HMA_2"/>
    <property type="match status" value="1"/>
</dbReference>
<keyword evidence="8 12" id="KW-1133">Transmembrane helix</keyword>
<dbReference type="InterPro" id="IPR006121">
    <property type="entry name" value="HMA_dom"/>
</dbReference>
<feature type="transmembrane region" description="Helical" evidence="12">
    <location>
        <begin position="391"/>
        <end position="418"/>
    </location>
</feature>
<dbReference type="Gene3D" id="2.70.150.10">
    <property type="entry name" value="Calcium-transporting ATPase, cytoplasmic transduction domain A"/>
    <property type="match status" value="1"/>
</dbReference>
<keyword evidence="5 12" id="KW-0547">Nucleotide-binding</keyword>
<dbReference type="GO" id="GO:0005507">
    <property type="term" value="F:copper ion binding"/>
    <property type="evidence" value="ECO:0007669"/>
    <property type="project" value="TreeGrafter"/>
</dbReference>
<comment type="similarity">
    <text evidence="2 12">Belongs to the cation transport ATPase (P-type) (TC 3.A.3) family. Type IB subfamily.</text>
</comment>
<dbReference type="InterPro" id="IPR059000">
    <property type="entry name" value="ATPase_P-type_domA"/>
</dbReference>
<dbReference type="Pfam" id="PF00403">
    <property type="entry name" value="HMA"/>
    <property type="match status" value="1"/>
</dbReference>
<protein>
    <recommendedName>
        <fullName evidence="11">Cation-transporting P-type ATPase B</fullName>
    </recommendedName>
</protein>
<dbReference type="Gene3D" id="3.30.70.100">
    <property type="match status" value="1"/>
</dbReference>
<evidence type="ECO:0000256" key="5">
    <source>
        <dbReference type="ARBA" id="ARBA00022741"/>
    </source>
</evidence>
<evidence type="ECO:0000256" key="9">
    <source>
        <dbReference type="ARBA" id="ARBA00023136"/>
    </source>
</evidence>
<feature type="transmembrane region" description="Helical" evidence="12">
    <location>
        <begin position="107"/>
        <end position="125"/>
    </location>
</feature>
<gene>
    <name evidence="14" type="ORF">E3T55_03950</name>
</gene>
<dbReference type="Gene3D" id="3.40.50.1000">
    <property type="entry name" value="HAD superfamily/HAD-like"/>
    <property type="match status" value="1"/>
</dbReference>
<evidence type="ECO:0000256" key="2">
    <source>
        <dbReference type="ARBA" id="ARBA00006024"/>
    </source>
</evidence>
<comment type="subcellular location">
    <subcellularLocation>
        <location evidence="1">Cell membrane</location>
        <topology evidence="1">Multi-pass membrane protein</topology>
    </subcellularLocation>
</comment>
<dbReference type="Pfam" id="PF00122">
    <property type="entry name" value="E1-E2_ATPase"/>
    <property type="match status" value="1"/>
</dbReference>
<dbReference type="NCBIfam" id="TIGR01511">
    <property type="entry name" value="ATPase-IB1_Cu"/>
    <property type="match status" value="1"/>
</dbReference>
<dbReference type="SFLD" id="SFLDF00027">
    <property type="entry name" value="p-type_atpase"/>
    <property type="match status" value="1"/>
</dbReference>
<proteinExistence type="inferred from homology"/>
<evidence type="ECO:0000256" key="7">
    <source>
        <dbReference type="ARBA" id="ARBA00022967"/>
    </source>
</evidence>
<reference evidence="14 15" key="1">
    <citation type="submission" date="2019-03" db="EMBL/GenBank/DDBJ databases">
        <title>Genomics of glacier-inhabiting Cryobacterium strains.</title>
        <authorList>
            <person name="Liu Q."/>
            <person name="Xin Y.-H."/>
        </authorList>
    </citation>
    <scope>NUCLEOTIDE SEQUENCE [LARGE SCALE GENOMIC DNA]</scope>
    <source>
        <strain evidence="14 15">Hh14</strain>
    </source>
</reference>
<dbReference type="Proteomes" id="UP000297447">
    <property type="component" value="Unassembled WGS sequence"/>
</dbReference>
<dbReference type="PROSITE" id="PS00154">
    <property type="entry name" value="ATPASE_E1_E2"/>
    <property type="match status" value="1"/>
</dbReference>
<keyword evidence="7" id="KW-1278">Translocase</keyword>
<evidence type="ECO:0000256" key="3">
    <source>
        <dbReference type="ARBA" id="ARBA00022692"/>
    </source>
</evidence>
<dbReference type="CDD" id="cd00371">
    <property type="entry name" value="HMA"/>
    <property type="match status" value="1"/>
</dbReference>
<dbReference type="EMBL" id="SOHE01000016">
    <property type="protein sequence ID" value="TFD54578.1"/>
    <property type="molecule type" value="Genomic_DNA"/>
</dbReference>
<dbReference type="SFLD" id="SFLDG00002">
    <property type="entry name" value="C1.7:_P-type_atpase_like"/>
    <property type="match status" value="1"/>
</dbReference>
<dbReference type="InterPro" id="IPR023298">
    <property type="entry name" value="ATPase_P-typ_TM_dom_sf"/>
</dbReference>
<keyword evidence="9 12" id="KW-0472">Membrane</keyword>
<keyword evidence="3 12" id="KW-0812">Transmembrane</keyword>
<dbReference type="InterPro" id="IPR036412">
    <property type="entry name" value="HAD-like_sf"/>
</dbReference>
<dbReference type="SUPFAM" id="SSF56784">
    <property type="entry name" value="HAD-like"/>
    <property type="match status" value="1"/>
</dbReference>
<feature type="transmembrane region" description="Helical" evidence="12">
    <location>
        <begin position="706"/>
        <end position="725"/>
    </location>
</feature>
<dbReference type="PROSITE" id="PS01047">
    <property type="entry name" value="HMA_1"/>
    <property type="match status" value="1"/>
</dbReference>
<dbReference type="InterPro" id="IPR008250">
    <property type="entry name" value="ATPase_P-typ_transduc_dom_A_sf"/>
</dbReference>
<name>A0A4R9A9Y2_9MICO</name>
<dbReference type="InterPro" id="IPR023299">
    <property type="entry name" value="ATPase_P-typ_cyto_dom_N"/>
</dbReference>
<dbReference type="GO" id="GO:0055070">
    <property type="term" value="P:copper ion homeostasis"/>
    <property type="evidence" value="ECO:0007669"/>
    <property type="project" value="TreeGrafter"/>
</dbReference>
<dbReference type="CDD" id="cd02094">
    <property type="entry name" value="P-type_ATPase_Cu-like"/>
    <property type="match status" value="1"/>
</dbReference>
<dbReference type="PRINTS" id="PR00119">
    <property type="entry name" value="CATATPASE"/>
</dbReference>
<dbReference type="PRINTS" id="PR00120">
    <property type="entry name" value="HATPASE"/>
</dbReference>
<dbReference type="GO" id="GO:0043682">
    <property type="term" value="F:P-type divalent copper transporter activity"/>
    <property type="evidence" value="ECO:0007669"/>
    <property type="project" value="TreeGrafter"/>
</dbReference>
<dbReference type="GO" id="GO:0005524">
    <property type="term" value="F:ATP binding"/>
    <property type="evidence" value="ECO:0007669"/>
    <property type="project" value="UniProtKB-UniRule"/>
</dbReference>
<dbReference type="NCBIfam" id="TIGR01525">
    <property type="entry name" value="ATPase-IB_hvy"/>
    <property type="match status" value="1"/>
</dbReference>
<keyword evidence="15" id="KW-1185">Reference proteome</keyword>
<feature type="transmembrane region" description="Helical" evidence="12">
    <location>
        <begin position="731"/>
        <end position="748"/>
    </location>
</feature>
<dbReference type="GO" id="GO:0005886">
    <property type="term" value="C:plasma membrane"/>
    <property type="evidence" value="ECO:0007669"/>
    <property type="project" value="UniProtKB-SubCell"/>
</dbReference>
<evidence type="ECO:0000256" key="11">
    <source>
        <dbReference type="ARBA" id="ARBA00074171"/>
    </source>
</evidence>
<dbReference type="InterPro" id="IPR027256">
    <property type="entry name" value="P-typ_ATPase_IB"/>
</dbReference>
<sequence>MTASQVDLRIGGMTCASCAARIEKKLNRMPGVEASVNYATEKAHVSVPAGTTVADAIATIEATGYTAVLPAPAHPSPSSVATGAADVGGAAPEAGDGAEAAALLARLRVSAALALPVALLSMIPALQFDNWQWLALTLAVPVAVWGAWPFHRAAWLNARHGAATMDTLVSLGVLAALGWSLYALFFGMAGMTGMTMSFSLVAEPGGGANEIYLEVAAAVTVFLLAGRYAEARAKRRSGAALTALLELGAKEATLLRDGVETRVSISDLVVDDLFVVRPGEKVATDGTVVEGSSAVDASLLTGESVPVEVGPGDHVVGATLNSGGRLVVRAARVGADTELAQIGRLVEQAQTGKADVQRLADRVSAIFVPIVLGLAVLALAGWLLVGSSPEMAFTAAVATLIIACPCALGLATPTALLVGTGRGAQLGILIKGPQVLEATRRVDTIVLDKTGTVTTGRMAVVGCTAVDCGDEDEILRLAAGAESGSEHPIAAAIVAAAALKGPVPAAESFASEQGLGVQAIVEGRLVLVGRPQWLVDAWSIELPVELRAMLDTKEGLGQTAVIVAWDGKARGLLAVADTVKPTSAAAIAEFERLGLSTVLLTGDNERAARAVGDLVGIADVRAGVLPAEKALVIRSLQHSGRVVAMVGDGVNDAVALATADLGIAMGTGTDVAIEASDLTLVRSDLFAAADAIRLARRTLGTIKANLFWAFAYNVAAIPLAMLGLLNPLVAGAAMALSSVFVVTNSLRLRGFRQLTPSRE</sequence>
<dbReference type="SUPFAM" id="SSF81665">
    <property type="entry name" value="Calcium ATPase, transmembrane domain M"/>
    <property type="match status" value="1"/>
</dbReference>
<feature type="transmembrane region" description="Helical" evidence="12">
    <location>
        <begin position="131"/>
        <end position="148"/>
    </location>
</feature>
<feature type="domain" description="HMA" evidence="13">
    <location>
        <begin position="4"/>
        <end position="68"/>
    </location>
</feature>
<dbReference type="RefSeq" id="WP_134518251.1">
    <property type="nucleotide sequence ID" value="NZ_SOHE01000016.1"/>
</dbReference>
<keyword evidence="4 12" id="KW-0479">Metal-binding</keyword>
<dbReference type="OrthoDB" id="7059309at2"/>
<dbReference type="InterPro" id="IPR036163">
    <property type="entry name" value="HMA_dom_sf"/>
</dbReference>
<dbReference type="SUPFAM" id="SSF55008">
    <property type="entry name" value="HMA, heavy metal-associated domain"/>
    <property type="match status" value="1"/>
</dbReference>
<dbReference type="PANTHER" id="PTHR43520">
    <property type="entry name" value="ATP7, ISOFORM B"/>
    <property type="match status" value="1"/>
</dbReference>
<feature type="transmembrane region" description="Helical" evidence="12">
    <location>
        <begin position="168"/>
        <end position="191"/>
    </location>
</feature>
<dbReference type="InterPro" id="IPR001757">
    <property type="entry name" value="P_typ_ATPase"/>
</dbReference>
<dbReference type="PANTHER" id="PTHR43520:SF8">
    <property type="entry name" value="P-TYPE CU(+) TRANSPORTER"/>
    <property type="match status" value="1"/>
</dbReference>
<comment type="catalytic activity">
    <reaction evidence="10">
        <text>ATP + H2O = ADP + phosphate + H(+)</text>
        <dbReference type="Rhea" id="RHEA:13065"/>
        <dbReference type="ChEBI" id="CHEBI:15377"/>
        <dbReference type="ChEBI" id="CHEBI:15378"/>
        <dbReference type="ChEBI" id="CHEBI:30616"/>
        <dbReference type="ChEBI" id="CHEBI:43474"/>
        <dbReference type="ChEBI" id="CHEBI:456216"/>
    </reaction>
</comment>
<organism evidence="14 15">
    <name type="scientific">Cryobacterium frigoriphilum</name>
    <dbReference type="NCBI Taxonomy" id="1259150"/>
    <lineage>
        <taxon>Bacteria</taxon>
        <taxon>Bacillati</taxon>
        <taxon>Actinomycetota</taxon>
        <taxon>Actinomycetes</taxon>
        <taxon>Micrococcales</taxon>
        <taxon>Microbacteriaceae</taxon>
        <taxon>Cryobacterium</taxon>
    </lineage>
</organism>
<dbReference type="Gene3D" id="3.40.1110.10">
    <property type="entry name" value="Calcium-transporting ATPase, cytoplasmic domain N"/>
    <property type="match status" value="1"/>
</dbReference>
<evidence type="ECO:0000313" key="15">
    <source>
        <dbReference type="Proteomes" id="UP000297447"/>
    </source>
</evidence>
<evidence type="ECO:0000259" key="13">
    <source>
        <dbReference type="PROSITE" id="PS50846"/>
    </source>
</evidence>
<dbReference type="SUPFAM" id="SSF81653">
    <property type="entry name" value="Calcium ATPase, transduction domain A"/>
    <property type="match status" value="1"/>
</dbReference>
<dbReference type="GO" id="GO:0016887">
    <property type="term" value="F:ATP hydrolysis activity"/>
    <property type="evidence" value="ECO:0007669"/>
    <property type="project" value="InterPro"/>
</dbReference>
<dbReference type="FunFam" id="2.70.150.10:FF:000002">
    <property type="entry name" value="Copper-transporting ATPase 1, putative"/>
    <property type="match status" value="1"/>
</dbReference>
<keyword evidence="12" id="KW-1003">Cell membrane</keyword>
<feature type="transmembrane region" description="Helical" evidence="12">
    <location>
        <begin position="363"/>
        <end position="385"/>
    </location>
</feature>
<evidence type="ECO:0000256" key="4">
    <source>
        <dbReference type="ARBA" id="ARBA00022723"/>
    </source>
</evidence>
<evidence type="ECO:0000256" key="6">
    <source>
        <dbReference type="ARBA" id="ARBA00022840"/>
    </source>
</evidence>
<dbReference type="FunFam" id="3.30.70.100:FF:000005">
    <property type="entry name" value="Copper-exporting P-type ATPase A"/>
    <property type="match status" value="1"/>
</dbReference>
<accession>A0A4R9A9Y2</accession>
<evidence type="ECO:0000256" key="1">
    <source>
        <dbReference type="ARBA" id="ARBA00004651"/>
    </source>
</evidence>
<comment type="caution">
    <text evidence="14">The sequence shown here is derived from an EMBL/GenBank/DDBJ whole genome shotgun (WGS) entry which is preliminary data.</text>
</comment>